<proteinExistence type="predicted"/>
<evidence type="ECO:0000313" key="2">
    <source>
        <dbReference type="Proteomes" id="UP000298284"/>
    </source>
</evidence>
<dbReference type="AlphaFoldDB" id="A0A4Z0MK31"/>
<name>A0A4Z0MK31_9BACT</name>
<dbReference type="OrthoDB" id="885672at2"/>
<dbReference type="Proteomes" id="UP000298284">
    <property type="component" value="Unassembled WGS sequence"/>
</dbReference>
<comment type="caution">
    <text evidence="1">The sequence shown here is derived from an EMBL/GenBank/DDBJ whole genome shotgun (WGS) entry which is preliminary data.</text>
</comment>
<keyword evidence="2" id="KW-1185">Reference proteome</keyword>
<gene>
    <name evidence="1" type="ORF">EU557_15730</name>
</gene>
<dbReference type="EMBL" id="SRKZ01000004">
    <property type="protein sequence ID" value="TGD79667.1"/>
    <property type="molecule type" value="Genomic_DNA"/>
</dbReference>
<dbReference type="RefSeq" id="WP_135531413.1">
    <property type="nucleotide sequence ID" value="NZ_SRKZ01000004.1"/>
</dbReference>
<evidence type="ECO:0000313" key="1">
    <source>
        <dbReference type="EMBL" id="TGD79667.1"/>
    </source>
</evidence>
<evidence type="ECO:0008006" key="3">
    <source>
        <dbReference type="Google" id="ProtNLM"/>
    </source>
</evidence>
<accession>A0A4Z0MK31</accession>
<reference evidence="1 2" key="1">
    <citation type="submission" date="2019-04" db="EMBL/GenBank/DDBJ databases">
        <authorList>
            <person name="Feng G."/>
            <person name="Zhang J."/>
            <person name="Zhu H."/>
        </authorList>
    </citation>
    <scope>NUCLEOTIDE SEQUENCE [LARGE SCALE GENOMIC DNA]</scope>
    <source>
        <strain evidence="1 2">JCM 19491</strain>
    </source>
</reference>
<organism evidence="1 2">
    <name type="scientific">Hymenobacter wooponensis</name>
    <dbReference type="NCBI Taxonomy" id="1525360"/>
    <lineage>
        <taxon>Bacteria</taxon>
        <taxon>Pseudomonadati</taxon>
        <taxon>Bacteroidota</taxon>
        <taxon>Cytophagia</taxon>
        <taxon>Cytophagales</taxon>
        <taxon>Hymenobacteraceae</taxon>
        <taxon>Hymenobacter</taxon>
    </lineage>
</organism>
<protein>
    <recommendedName>
        <fullName evidence="3">Heavy-metal-associated domain-containing protein</fullName>
    </recommendedName>
</protein>
<sequence>MTQPAPDTNPTQLLRYLLQVDALTDADSIGRAREALTGLGLLVDRIEAGEAEVAVASVTNPGPEGIRAALESAGFSVQNITAESS</sequence>